<proteinExistence type="predicted"/>
<sequence>MKLKFVHFTLIIISTSITDNPKTSLPTLLLKSSITITVNMKAAFLFALATLSGALAQTCPSYAVTVTPLPVTVTITANATTITAPTPTRYVTVPCPSTICKAQTCGNFLKRCDSKNDCWCGLSAEGTAVCFQNSWCSGLKQCKTTRDCPQGSTCFVQTCCGVPVCVSTTCKSPNPIKRGLENRFSKREIAQDDMIAFKKGQEIPSFDETRP</sequence>
<accession>A0A6G1MN82</accession>
<dbReference type="AlphaFoldDB" id="A0A6G1MN82"/>
<evidence type="ECO:0000313" key="3">
    <source>
        <dbReference type="Proteomes" id="UP000472727"/>
    </source>
</evidence>
<evidence type="ECO:0000313" key="2">
    <source>
        <dbReference type="EMBL" id="KAF3229829.1"/>
    </source>
</evidence>
<reference evidence="3 4" key="1">
    <citation type="submission" date="2019-06" db="EMBL/GenBank/DDBJ databases">
        <authorList>
            <person name="Palmer J.M."/>
        </authorList>
    </citation>
    <scope>NUCLEOTIDE SEQUENCE [LARGE SCALE GENOMIC DNA]</scope>
    <source>
        <strain evidence="2 3">TWF106</strain>
        <strain evidence="1 4">TWF191</strain>
    </source>
</reference>
<gene>
    <name evidence="2" type="ORF">TWF106_000218</name>
    <name evidence="1" type="ORF">TWF191_010108</name>
</gene>
<comment type="caution">
    <text evidence="1">The sequence shown here is derived from an EMBL/GenBank/DDBJ whole genome shotgun (WGS) entry which is preliminary data.</text>
</comment>
<dbReference type="Proteomes" id="UP000472727">
    <property type="component" value="Unassembled WGS sequence"/>
</dbReference>
<dbReference type="EMBL" id="WIPF01000078">
    <property type="protein sequence ID" value="KAF3213348.1"/>
    <property type="molecule type" value="Genomic_DNA"/>
</dbReference>
<evidence type="ECO:0000313" key="1">
    <source>
        <dbReference type="EMBL" id="KAF3213348.1"/>
    </source>
</evidence>
<organism evidence="1 4">
    <name type="scientific">Orbilia oligospora</name>
    <name type="common">Nematode-trapping fungus</name>
    <name type="synonym">Arthrobotrys oligospora</name>
    <dbReference type="NCBI Taxonomy" id="2813651"/>
    <lineage>
        <taxon>Eukaryota</taxon>
        <taxon>Fungi</taxon>
        <taxon>Dikarya</taxon>
        <taxon>Ascomycota</taxon>
        <taxon>Pezizomycotina</taxon>
        <taxon>Orbiliomycetes</taxon>
        <taxon>Orbiliales</taxon>
        <taxon>Orbiliaceae</taxon>
        <taxon>Orbilia</taxon>
    </lineage>
</organism>
<dbReference type="Proteomes" id="UP000483672">
    <property type="component" value="Unassembled WGS sequence"/>
</dbReference>
<name>A0A6G1MN82_ORBOL</name>
<evidence type="ECO:0000313" key="4">
    <source>
        <dbReference type="Proteomes" id="UP000483672"/>
    </source>
</evidence>
<dbReference type="EMBL" id="WIWS01000001">
    <property type="protein sequence ID" value="KAF3229829.1"/>
    <property type="molecule type" value="Genomic_DNA"/>
</dbReference>
<protein>
    <submittedName>
        <fullName evidence="1">Uncharacterized protein</fullName>
    </submittedName>
</protein>